<dbReference type="EMBL" id="UINC01164724">
    <property type="protein sequence ID" value="SVD65719.1"/>
    <property type="molecule type" value="Genomic_DNA"/>
</dbReference>
<sequence length="55" mass="6728">MKIEETLFGKNRQKPWTFKKKKDQKSFKEQLEESLNHKKSEVQKQVKKHIMDILI</sequence>
<accession>A0A382X4C8</accession>
<evidence type="ECO:0000313" key="1">
    <source>
        <dbReference type="EMBL" id="SVD65719.1"/>
    </source>
</evidence>
<reference evidence="1" key="1">
    <citation type="submission" date="2018-05" db="EMBL/GenBank/DDBJ databases">
        <authorList>
            <person name="Lanie J.A."/>
            <person name="Ng W.-L."/>
            <person name="Kazmierczak K.M."/>
            <person name="Andrzejewski T.M."/>
            <person name="Davidsen T.M."/>
            <person name="Wayne K.J."/>
            <person name="Tettelin H."/>
            <person name="Glass J.I."/>
            <person name="Rusch D."/>
            <person name="Podicherti R."/>
            <person name="Tsui H.-C.T."/>
            <person name="Winkler M.E."/>
        </authorList>
    </citation>
    <scope>NUCLEOTIDE SEQUENCE</scope>
</reference>
<proteinExistence type="predicted"/>
<protein>
    <submittedName>
        <fullName evidence="1">Uncharacterized protein</fullName>
    </submittedName>
</protein>
<name>A0A382X4C8_9ZZZZ</name>
<gene>
    <name evidence="1" type="ORF">METZ01_LOCUS418573</name>
</gene>
<dbReference type="AlphaFoldDB" id="A0A382X4C8"/>
<organism evidence="1">
    <name type="scientific">marine metagenome</name>
    <dbReference type="NCBI Taxonomy" id="408172"/>
    <lineage>
        <taxon>unclassified sequences</taxon>
        <taxon>metagenomes</taxon>
        <taxon>ecological metagenomes</taxon>
    </lineage>
</organism>